<dbReference type="GO" id="GO:0005664">
    <property type="term" value="C:nuclear origin of replication recognition complex"/>
    <property type="evidence" value="ECO:0007669"/>
    <property type="project" value="TreeGrafter"/>
</dbReference>
<evidence type="ECO:0000256" key="6">
    <source>
        <dbReference type="SAM" id="MobiDB-lite"/>
    </source>
</evidence>
<proteinExistence type="inferred from homology"/>
<feature type="region of interest" description="Disordered" evidence="6">
    <location>
        <begin position="37"/>
        <end position="60"/>
    </location>
</feature>
<evidence type="ECO:0000313" key="8">
    <source>
        <dbReference type="EMBL" id="CAH0380013.1"/>
    </source>
</evidence>
<evidence type="ECO:0000256" key="1">
    <source>
        <dbReference type="ARBA" id="ARBA00004123"/>
    </source>
</evidence>
<dbReference type="PANTHER" id="PTHR12087">
    <property type="entry name" value="ORIGIN RECOGNITION COMPLEX SUBUNIT 4"/>
    <property type="match status" value="1"/>
</dbReference>
<evidence type="ECO:0000313" key="9">
    <source>
        <dbReference type="Proteomes" id="UP000789595"/>
    </source>
</evidence>
<organism evidence="8 9">
    <name type="scientific">Pelagomonas calceolata</name>
    <dbReference type="NCBI Taxonomy" id="35677"/>
    <lineage>
        <taxon>Eukaryota</taxon>
        <taxon>Sar</taxon>
        <taxon>Stramenopiles</taxon>
        <taxon>Ochrophyta</taxon>
        <taxon>Pelagophyceae</taxon>
        <taxon>Pelagomonadales</taxon>
        <taxon>Pelagomonadaceae</taxon>
        <taxon>Pelagomonas</taxon>
    </lineage>
</organism>
<feature type="domain" description="Origin recognition complex subunit 4 C-terminal" evidence="7">
    <location>
        <begin position="283"/>
        <end position="383"/>
    </location>
</feature>
<sequence length="480" mass="54157">MDSSSDDDDASACKLPEKEKATLARWAPAAQRRMLERLADRPPVRLGRAKPPQKHDVPNLFGSKKQETEIFERLKAAAVQGASTSLILCGHAGCGKRAHLARAIDRLDGEKGVPRFDVAELHGLVHADAATGLRDLARQLDAGRRRNATSRYVDDLGILVEELRRRRAERRAPLLVILHELDAFALQPRQTLLYVLLDAMQSRLGCVIVCGITRDHAVLELFEKRVKSRLQNHHVAFNRPTKVDIIQFFQDRFRLCGEDLGGASERLMQETSSRKRPRDEEDTREIYIKAHSKAFEACITDPRVAKMLDDSVSCGRSMRWFCRVAQRCACEINEDDPLLRPAHLLEAFRAQEPNSCRAWREALRSLPPAEKALVIAYLKLERIGKQYCLENAAHALARLGQASSQEAFDEDRLLEAQTLLLDKSMVLLSAEARNRRDAHVLRFAPCRLAPALDVDDLWLALRGDDLGCTTTLRQWALNHV</sequence>
<dbReference type="Proteomes" id="UP000789595">
    <property type="component" value="Unassembled WGS sequence"/>
</dbReference>
<evidence type="ECO:0000256" key="3">
    <source>
        <dbReference type="ARBA" id="ARBA00022705"/>
    </source>
</evidence>
<dbReference type="EMBL" id="CAKKNE010000006">
    <property type="protein sequence ID" value="CAH0380013.1"/>
    <property type="molecule type" value="Genomic_DNA"/>
</dbReference>
<comment type="subcellular location">
    <subcellularLocation>
        <location evidence="1">Nucleus</location>
    </subcellularLocation>
</comment>
<gene>
    <name evidence="8" type="ORF">PECAL_6P16490</name>
</gene>
<dbReference type="Gene3D" id="3.40.50.300">
    <property type="entry name" value="P-loop containing nucleotide triphosphate hydrolases"/>
    <property type="match status" value="1"/>
</dbReference>
<comment type="similarity">
    <text evidence="2">Belongs to the ORC4 family.</text>
</comment>
<keyword evidence="9" id="KW-1185">Reference proteome</keyword>
<dbReference type="OrthoDB" id="207141at2759"/>
<dbReference type="InterPro" id="IPR016527">
    <property type="entry name" value="ORC4"/>
</dbReference>
<evidence type="ECO:0000256" key="4">
    <source>
        <dbReference type="ARBA" id="ARBA00023125"/>
    </source>
</evidence>
<evidence type="ECO:0000256" key="2">
    <source>
        <dbReference type="ARBA" id="ARBA00005334"/>
    </source>
</evidence>
<name>A0A8J2WTA9_9STRA</name>
<keyword evidence="4" id="KW-0238">DNA-binding</keyword>
<comment type="caution">
    <text evidence="8">The sequence shown here is derived from an EMBL/GenBank/DDBJ whole genome shotgun (WGS) entry which is preliminary data.</text>
</comment>
<reference evidence="8" key="1">
    <citation type="submission" date="2021-11" db="EMBL/GenBank/DDBJ databases">
        <authorList>
            <consortium name="Genoscope - CEA"/>
            <person name="William W."/>
        </authorList>
    </citation>
    <scope>NUCLEOTIDE SEQUENCE</scope>
</reference>
<dbReference type="InterPro" id="IPR027417">
    <property type="entry name" value="P-loop_NTPase"/>
</dbReference>
<accession>A0A8J2WTA9</accession>
<protein>
    <recommendedName>
        <fullName evidence="7">Origin recognition complex subunit 4 C-terminal domain-containing protein</fullName>
    </recommendedName>
</protein>
<dbReference type="SUPFAM" id="SSF52540">
    <property type="entry name" value="P-loop containing nucleoside triphosphate hydrolases"/>
    <property type="match status" value="1"/>
</dbReference>
<dbReference type="Pfam" id="PF14629">
    <property type="entry name" value="ORC4_C"/>
    <property type="match status" value="1"/>
</dbReference>
<keyword evidence="5" id="KW-0539">Nucleus</keyword>
<evidence type="ECO:0000259" key="7">
    <source>
        <dbReference type="Pfam" id="PF14629"/>
    </source>
</evidence>
<dbReference type="PANTHER" id="PTHR12087:SF0">
    <property type="entry name" value="ORIGIN RECOGNITION COMPLEX SUBUNIT 4"/>
    <property type="match status" value="1"/>
</dbReference>
<dbReference type="GO" id="GO:0006270">
    <property type="term" value="P:DNA replication initiation"/>
    <property type="evidence" value="ECO:0007669"/>
    <property type="project" value="TreeGrafter"/>
</dbReference>
<dbReference type="InterPro" id="IPR032705">
    <property type="entry name" value="ORC4_C"/>
</dbReference>
<evidence type="ECO:0000256" key="5">
    <source>
        <dbReference type="ARBA" id="ARBA00023242"/>
    </source>
</evidence>
<dbReference type="GO" id="GO:0003688">
    <property type="term" value="F:DNA replication origin binding"/>
    <property type="evidence" value="ECO:0007669"/>
    <property type="project" value="TreeGrafter"/>
</dbReference>
<dbReference type="AlphaFoldDB" id="A0A8J2WTA9"/>
<keyword evidence="3" id="KW-0235">DNA replication</keyword>